<accession>H2BVB4</accession>
<name>H2BVB4_GILLR</name>
<sequence length="49" mass="5835">MKISPLNHLKKQDYQKEVIINNLIKERKANNLPITFSRETIETFVNNHL</sequence>
<protein>
    <submittedName>
        <fullName evidence="1">Uncharacterized protein</fullName>
    </submittedName>
</protein>
<dbReference type="STRING" id="865937.Gilli_1105"/>
<dbReference type="Proteomes" id="UP000003844">
    <property type="component" value="Unassembled WGS sequence"/>
</dbReference>
<keyword evidence="2" id="KW-1185">Reference proteome</keyword>
<gene>
    <name evidence="1" type="ORF">Gilli_1105</name>
</gene>
<proteinExistence type="predicted"/>
<evidence type="ECO:0000313" key="2">
    <source>
        <dbReference type="Proteomes" id="UP000003844"/>
    </source>
</evidence>
<dbReference type="AlphaFoldDB" id="H2BVB4"/>
<evidence type="ECO:0000313" key="1">
    <source>
        <dbReference type="EMBL" id="EHQ01779.1"/>
    </source>
</evidence>
<reference evidence="2" key="1">
    <citation type="journal article" date="2012" name="Stand. Genomic Sci.">
        <title>Genome sequence of the Antarctic rhodopsins-containing flavobacterium Gillisia limnaea type strain (R-8282(T)).</title>
        <authorList>
            <person name="Riedel T."/>
            <person name="Held B."/>
            <person name="Nolan M."/>
            <person name="Lucas S."/>
            <person name="Lapidus A."/>
            <person name="Tice H."/>
            <person name="Del Rio T.G."/>
            <person name="Cheng J.F."/>
            <person name="Han C."/>
            <person name="Tapia R."/>
            <person name="Goodwin L.A."/>
            <person name="Pitluck S."/>
            <person name="Liolios K."/>
            <person name="Mavromatis K."/>
            <person name="Pagani I."/>
            <person name="Ivanova N."/>
            <person name="Mikhailova N."/>
            <person name="Pati A."/>
            <person name="Chen A."/>
            <person name="Palaniappan K."/>
            <person name="Land M."/>
            <person name="Rohde M."/>
            <person name="Tindall B.J."/>
            <person name="Detter J.C."/>
            <person name="Goker M."/>
            <person name="Bristow J."/>
            <person name="Eisen J.A."/>
            <person name="Markowitz V."/>
            <person name="Hugenholtz P."/>
            <person name="Kyrpides N.C."/>
            <person name="Klenk H.P."/>
            <person name="Woyke T."/>
        </authorList>
    </citation>
    <scope>NUCLEOTIDE SEQUENCE [LARGE SCALE GENOMIC DNA]</scope>
    <source>
        <strain evidence="2">DSM 15749 / LMG 21470 / R-8282</strain>
    </source>
</reference>
<organism evidence="1 2">
    <name type="scientific">Gillisia limnaea (strain DSM 15749 / LMG 21470 / R-8282)</name>
    <dbReference type="NCBI Taxonomy" id="865937"/>
    <lineage>
        <taxon>Bacteria</taxon>
        <taxon>Pseudomonadati</taxon>
        <taxon>Bacteroidota</taxon>
        <taxon>Flavobacteriia</taxon>
        <taxon>Flavobacteriales</taxon>
        <taxon>Flavobacteriaceae</taxon>
        <taxon>Gillisia</taxon>
    </lineage>
</organism>
<dbReference type="EMBL" id="JH594606">
    <property type="protein sequence ID" value="EHQ01779.1"/>
    <property type="molecule type" value="Genomic_DNA"/>
</dbReference>
<dbReference type="HOGENOM" id="CLU_3136145_0_0_10"/>